<reference evidence="5" key="1">
    <citation type="submission" date="2022-01" db="EMBL/GenBank/DDBJ databases">
        <authorList>
            <person name="King R."/>
        </authorList>
    </citation>
    <scope>NUCLEOTIDE SEQUENCE</scope>
</reference>
<dbReference type="PANTHER" id="PTHR46360">
    <property type="entry name" value="DISKS LARGE HOMOLOG 5"/>
    <property type="match status" value="1"/>
</dbReference>
<dbReference type="SUPFAM" id="SSF50156">
    <property type="entry name" value="PDZ domain-like"/>
    <property type="match status" value="4"/>
</dbReference>
<dbReference type="CDD" id="cd06767">
    <property type="entry name" value="PDZ3_DLG5-like"/>
    <property type="match status" value="1"/>
</dbReference>
<dbReference type="InterPro" id="IPR035537">
    <property type="entry name" value="DLG5_SH3"/>
</dbReference>
<dbReference type="Gene3D" id="2.30.42.10">
    <property type="match status" value="4"/>
</dbReference>
<feature type="region of interest" description="Disordered" evidence="2">
    <location>
        <begin position="1130"/>
        <end position="1170"/>
    </location>
</feature>
<dbReference type="PANTHER" id="PTHR46360:SF1">
    <property type="entry name" value="DISKS LARGE HOMOLOG 5"/>
    <property type="match status" value="1"/>
</dbReference>
<dbReference type="SMART" id="SM00228">
    <property type="entry name" value="PDZ"/>
    <property type="match status" value="4"/>
</dbReference>
<name>A0A9P0GBZ0_9CUCU</name>
<dbReference type="SMART" id="SM00072">
    <property type="entry name" value="GuKc"/>
    <property type="match status" value="1"/>
</dbReference>
<feature type="coiled-coil region" evidence="1">
    <location>
        <begin position="327"/>
        <end position="427"/>
    </location>
</feature>
<dbReference type="InterPro" id="IPR036034">
    <property type="entry name" value="PDZ_sf"/>
</dbReference>
<evidence type="ECO:0000259" key="3">
    <source>
        <dbReference type="SMART" id="SM00072"/>
    </source>
</evidence>
<feature type="domain" description="PDZ" evidence="4">
    <location>
        <begin position="565"/>
        <end position="633"/>
    </location>
</feature>
<protein>
    <recommendedName>
        <fullName evidence="7">Disks large homolog 5</fullName>
    </recommendedName>
</protein>
<dbReference type="InterPro" id="IPR036028">
    <property type="entry name" value="SH3-like_dom_sf"/>
</dbReference>
<gene>
    <name evidence="5" type="ORF">PSYICH_LOCUS10415</name>
</gene>
<dbReference type="Gene3D" id="3.40.50.300">
    <property type="entry name" value="P-loop containing nucleotide triphosphate hydrolases"/>
    <property type="match status" value="1"/>
</dbReference>
<feature type="domain" description="Guanylate kinase/L-type calcium channel beta subunit" evidence="3">
    <location>
        <begin position="1447"/>
        <end position="1618"/>
    </location>
</feature>
<feature type="compositionally biased region" description="Acidic residues" evidence="2">
    <location>
        <begin position="1142"/>
        <end position="1153"/>
    </location>
</feature>
<evidence type="ECO:0000313" key="5">
    <source>
        <dbReference type="EMBL" id="CAH1109999.1"/>
    </source>
</evidence>
<evidence type="ECO:0000259" key="4">
    <source>
        <dbReference type="SMART" id="SM00228"/>
    </source>
</evidence>
<dbReference type="OrthoDB" id="10067129at2759"/>
<feature type="region of interest" description="Disordered" evidence="2">
    <location>
        <begin position="1368"/>
        <end position="1406"/>
    </location>
</feature>
<evidence type="ECO:0000256" key="1">
    <source>
        <dbReference type="SAM" id="Coils"/>
    </source>
</evidence>
<dbReference type="InterPro" id="IPR053004">
    <property type="entry name" value="MAGUK_Signaling_Regulators"/>
</dbReference>
<evidence type="ECO:0000313" key="6">
    <source>
        <dbReference type="Proteomes" id="UP001153636"/>
    </source>
</evidence>
<feature type="region of interest" description="Disordered" evidence="2">
    <location>
        <begin position="965"/>
        <end position="1002"/>
    </location>
</feature>
<dbReference type="SUPFAM" id="SSF52540">
    <property type="entry name" value="P-loop containing nucleoside triphosphate hydrolases"/>
    <property type="match status" value="1"/>
</dbReference>
<dbReference type="SUPFAM" id="SSF50044">
    <property type="entry name" value="SH3-domain"/>
    <property type="match status" value="1"/>
</dbReference>
<dbReference type="InterPro" id="IPR008145">
    <property type="entry name" value="GK/Ca_channel_bsu"/>
</dbReference>
<feature type="domain" description="PDZ" evidence="4">
    <location>
        <begin position="468"/>
        <end position="542"/>
    </location>
</feature>
<dbReference type="InterPro" id="IPR001478">
    <property type="entry name" value="PDZ"/>
</dbReference>
<feature type="coiled-coil region" evidence="1">
    <location>
        <begin position="237"/>
        <end position="278"/>
    </location>
</feature>
<feature type="region of interest" description="Disordered" evidence="2">
    <location>
        <begin position="739"/>
        <end position="773"/>
    </location>
</feature>
<organism evidence="5 6">
    <name type="scientific">Psylliodes chrysocephalus</name>
    <dbReference type="NCBI Taxonomy" id="3402493"/>
    <lineage>
        <taxon>Eukaryota</taxon>
        <taxon>Metazoa</taxon>
        <taxon>Ecdysozoa</taxon>
        <taxon>Arthropoda</taxon>
        <taxon>Hexapoda</taxon>
        <taxon>Insecta</taxon>
        <taxon>Pterygota</taxon>
        <taxon>Neoptera</taxon>
        <taxon>Endopterygota</taxon>
        <taxon>Coleoptera</taxon>
        <taxon>Polyphaga</taxon>
        <taxon>Cucujiformia</taxon>
        <taxon>Chrysomeloidea</taxon>
        <taxon>Chrysomelidae</taxon>
        <taxon>Galerucinae</taxon>
        <taxon>Alticini</taxon>
        <taxon>Psylliodes</taxon>
    </lineage>
</organism>
<sequence length="1630" mass="183431">MAANAENGGGSNGTLSRHFPTREYDALKQQIEKTSNELSTSRRRCDHALSDLDYYREQHRAVMNQLEVSSQDSASLRTKYAELLNENKQLQSENQRLCKDLSERESLFLSHTQALSKLEGAQDENARLMRECEVLSQDRSQSQMEVSGLRQQLVKLCKDYAKYREAHQKLQQQYDEAVNVTIKANKDIKRLTDERNATTAEYTLIMSERDTVHKEMEKLSDDLAQSVKKNKLLDISNKELQEEKRNLTYQLESLRREIASALHERDKAIKECNDLREKFGEFGATSENGLLMLGDQTKKSRGRLIDSLGALGDGQGCKEHLRENVHSISQRQRLDNLDQANQELENLRKSLDKAQSELAEAVQEAEVSKGRRDWAFSERDKIVLERESIRTLCDNMRKERDRAVSELAESLRESDAVKKQRNELVKETKSLREAVELHLERESRLPAPDYQQEYSRTEVVELELTSADEDGLEFASGRELSGDGYVYVASVASDSSAKGKLFQNDRILKVNDIDCSQGSLRMVTEAIRSSMPLARLLVKRNRCVRNEATSDQVTKWIHSARLVPGCHGLSLKMGVYINRISEGSLAARDKSLTVGDRVLRINDKSMDDIESAHEAMQILNSDSSVVINITTLKMSYPECPNVFTPVRRHKKENRSSQTEEWLLHDAKYNGQEKNNSGAWLKEKLDMMRGPWRHPKEEKKKYTNSSPNPIDYGHEQAIAELDLVIDSYHPGTLKRSGVVKKHFSQTKEDKSNGGTWPKARAAPIITPNGGTVVTRTKERPPLSLLAPKNNQLENYNYRNSTPVPLSLISPTPVQPIYSRHSVYKSVDNSHQFGMATDSFERLKSSNNNNRLSVNVNSDNSLDFPVHRFVDKEVMTYCKKNNRSSISKYGSDSERDSIVGAHPDKGQIYSRGHSQLYMSPRFHIPYQTHHIPHLNQSRESFSFEPFHHIHSPSVDVATSRRQPDLLESGGTFPRKNQRFRVPSNPSVTSKVSTGSIERGSSERGSPMPIFHVEVLSSPGDHSGTFTSTPKDFCPWGHKPVPGELRRVHIDKSNEPLGIQINCPKTGGIFVSTVNENSLASRVGLQIGDQLLEVCGINMRNATYNLAANVLRQCGNSITMLVQYSPDKYHELGGDTGTCSGSTSESEEDDEEEADAEATPCNSPKEIRKSSSLQLKPSQLMVIQRQSQNVTSNGNSRSSKEDPRYLCIETLKTSNLGISLVGGNAAGIFIHSVQPESLAYHAGLRTGDQILEYNGSDLRAATAEEAAYELAKPADKVSVLAHYRIDKYNEIKDKPGDSLYVRCGFDRNGNEMTEPPQLSFSKDEVLYVDNTMFNGVPGQWRAWKLDGEGHRQQCGVIPSKYKVEEELLLRRGAGDPSESRSTATARRSFFRRKKHQRGGSGSSGLGTSRDSKELASFCNLSPGWYSDSGSLHEDLSQSSYQRVERLQYPEFRPVIVLGPLAECVADKLVQDFPDKFNKAASESRRCSQAQLDRELAEGLILEYRRRGSCYECITISAVRSVAQSRLHCMLDGSITMVERLHRHHIYPVVLLIKFKSTKQIREVKDARYSIDKLSGKAAKEMFEHGHKLELEYRHLVSAVVSAGANVAHICAQVKAAVDAEHRKSQWIPTAALH</sequence>
<feature type="compositionally biased region" description="Basic residues" evidence="2">
    <location>
        <begin position="1385"/>
        <end position="1394"/>
    </location>
</feature>
<feature type="compositionally biased region" description="Low complexity" evidence="2">
    <location>
        <begin position="990"/>
        <end position="1002"/>
    </location>
</feature>
<feature type="domain" description="PDZ" evidence="4">
    <location>
        <begin position="1052"/>
        <end position="1123"/>
    </location>
</feature>
<dbReference type="GO" id="GO:0035331">
    <property type="term" value="P:negative regulation of hippo signaling"/>
    <property type="evidence" value="ECO:0007669"/>
    <property type="project" value="TreeGrafter"/>
</dbReference>
<keyword evidence="6" id="KW-1185">Reference proteome</keyword>
<dbReference type="Gene3D" id="2.30.30.40">
    <property type="entry name" value="SH3 Domains"/>
    <property type="match status" value="1"/>
</dbReference>
<dbReference type="GO" id="GO:0005886">
    <property type="term" value="C:plasma membrane"/>
    <property type="evidence" value="ECO:0007669"/>
    <property type="project" value="TreeGrafter"/>
</dbReference>
<dbReference type="Proteomes" id="UP001153636">
    <property type="component" value="Chromosome 4"/>
</dbReference>
<dbReference type="InterPro" id="IPR027417">
    <property type="entry name" value="P-loop_NTPase"/>
</dbReference>
<feature type="coiled-coil region" evidence="1">
    <location>
        <begin position="73"/>
        <end position="180"/>
    </location>
</feature>
<dbReference type="Pfam" id="PF00595">
    <property type="entry name" value="PDZ"/>
    <property type="match status" value="3"/>
</dbReference>
<dbReference type="EMBL" id="OV651816">
    <property type="protein sequence ID" value="CAH1109999.1"/>
    <property type="molecule type" value="Genomic_DNA"/>
</dbReference>
<dbReference type="CDD" id="cd11860">
    <property type="entry name" value="SH3_DLG5"/>
    <property type="match status" value="1"/>
</dbReference>
<keyword evidence="1" id="KW-0175">Coiled coil</keyword>
<feature type="domain" description="PDZ" evidence="4">
    <location>
        <begin position="1211"/>
        <end position="1282"/>
    </location>
</feature>
<dbReference type="Pfam" id="PF00625">
    <property type="entry name" value="Guanylate_kin"/>
    <property type="match status" value="1"/>
</dbReference>
<accession>A0A9P0GBZ0</accession>
<evidence type="ECO:0000256" key="2">
    <source>
        <dbReference type="SAM" id="MobiDB-lite"/>
    </source>
</evidence>
<proteinExistence type="predicted"/>
<evidence type="ECO:0008006" key="7">
    <source>
        <dbReference type="Google" id="ProtNLM"/>
    </source>
</evidence>